<dbReference type="GO" id="GO:0009279">
    <property type="term" value="C:cell outer membrane"/>
    <property type="evidence" value="ECO:0007669"/>
    <property type="project" value="UniProtKB-SubCell"/>
</dbReference>
<evidence type="ECO:0000313" key="17">
    <source>
        <dbReference type="Proteomes" id="UP000276254"/>
    </source>
</evidence>
<dbReference type="PANTHER" id="PTHR32552">
    <property type="entry name" value="FERRICHROME IRON RECEPTOR-RELATED"/>
    <property type="match status" value="1"/>
</dbReference>
<evidence type="ECO:0000256" key="4">
    <source>
        <dbReference type="ARBA" id="ARBA00022496"/>
    </source>
</evidence>
<evidence type="ECO:0000256" key="1">
    <source>
        <dbReference type="ARBA" id="ARBA00004571"/>
    </source>
</evidence>
<evidence type="ECO:0000256" key="6">
    <source>
        <dbReference type="ARBA" id="ARBA00023004"/>
    </source>
</evidence>
<evidence type="ECO:0000256" key="12">
    <source>
        <dbReference type="RuleBase" id="RU003357"/>
    </source>
</evidence>
<dbReference type="RefSeq" id="WP_121155500.1">
    <property type="nucleotide sequence ID" value="NZ_CP032829.1"/>
</dbReference>
<keyword evidence="2 11" id="KW-0813">Transport</keyword>
<evidence type="ECO:0000256" key="9">
    <source>
        <dbReference type="ARBA" id="ARBA00023136"/>
    </source>
</evidence>
<dbReference type="Gene3D" id="2.40.170.20">
    <property type="entry name" value="TonB-dependent receptor, beta-barrel domain"/>
    <property type="match status" value="1"/>
</dbReference>
<evidence type="ECO:0000256" key="5">
    <source>
        <dbReference type="ARBA" id="ARBA00022692"/>
    </source>
</evidence>
<dbReference type="GO" id="GO:0006826">
    <property type="term" value="P:iron ion transport"/>
    <property type="evidence" value="ECO:0007669"/>
    <property type="project" value="UniProtKB-KW"/>
</dbReference>
<sequence length="812" mass="87146">MGTSHKFLAGSVGIAAMVAGQAAHAQVVQSQSADTQAAASRSSAVGVGDIIVTANRREEHQQDVPISITAFSSERLQQQGITKAQDLAASVPSLVVGANGQASRDTQTFTLRGQGATFQASPGVVVYMAEVPLPAPITLSQQGGPGNYVDLESLQILAGPQGTLFGRNTTGGAVLLVPHKPTNELSGSVSAQYGNYNDNEFEGMLNVPVVDDKLLVRVSGAYHDRDGYTRDVTYNRNLDNVHWYTGRIGITFRPSSNFENYLMAYGTYSDNNGTALINKGFNIPLLNSYGLCGVPGQVPCSYYSGLTAQANALGPRAEAPGVLQGQTTRTWGVVNTSRVNLTDELLVRNIISYQAFKSNYYYDGDGTTVQQYDSSLPSNSLPRDDLKEFTEELQLQGTMLDNHLTFTVGGFYYNQSPAGEMGVNSIVFCPAAYTGFCPQTVSSVAVANKSKAIYAQGTLDFGALSPSLEGLRLTAGYRYTWDTINGTAYSYNVSRTVPGAFTCVYNGATVLTDPATGCTFSAKLHSKAPTWTAGLDYKLVPHVLLYAKVARGYKAGGFNSYAVRTTTETFNPEYVTDYEGGIKSDFHLGNIPTRFNANYYFLNYSNIQKATGDYNPLTNASGAAVNPAKAHVQGIEVEAAIRPIPQVEIGGNFSYTNFKYTQYLVPANGLPDCTGTTPAPGTLSNIKCLPGQYVAPYIFSVHMAVNKELPGTMGALSFFVNYAHTSSQNTEAVVLPALQPGSILAGYGLLNASLDWKNISGTGIDAGVFVTNATDKLYRISNSDVNQSLGIWATMYGEPRMYGMRLRFHFGV</sequence>
<comment type="similarity">
    <text evidence="11 12">Belongs to the TonB-dependent receptor family.</text>
</comment>
<keyword evidence="17" id="KW-1185">Reference proteome</keyword>
<feature type="domain" description="TonB-dependent receptor-like beta-barrel" evidence="14">
    <location>
        <begin position="326"/>
        <end position="757"/>
    </location>
</feature>
<keyword evidence="3 11" id="KW-1134">Transmembrane beta strand</keyword>
<dbReference type="Pfam" id="PF00593">
    <property type="entry name" value="TonB_dep_Rec_b-barrel"/>
    <property type="match status" value="1"/>
</dbReference>
<keyword evidence="16" id="KW-0675">Receptor</keyword>
<keyword evidence="7" id="KW-0406">Ion transport</keyword>
<evidence type="ECO:0000256" key="3">
    <source>
        <dbReference type="ARBA" id="ARBA00022452"/>
    </source>
</evidence>
<evidence type="ECO:0000313" key="16">
    <source>
        <dbReference type="EMBL" id="AYJ87780.1"/>
    </source>
</evidence>
<keyword evidence="8 12" id="KW-0798">TonB box</keyword>
<feature type="chain" id="PRO_5019867812" evidence="13">
    <location>
        <begin position="26"/>
        <end position="812"/>
    </location>
</feature>
<evidence type="ECO:0000259" key="15">
    <source>
        <dbReference type="Pfam" id="PF07715"/>
    </source>
</evidence>
<feature type="signal peptide" evidence="13">
    <location>
        <begin position="1"/>
        <end position="25"/>
    </location>
</feature>
<dbReference type="SUPFAM" id="SSF56935">
    <property type="entry name" value="Porins"/>
    <property type="match status" value="1"/>
</dbReference>
<dbReference type="InterPro" id="IPR036942">
    <property type="entry name" value="Beta-barrel_TonB_sf"/>
</dbReference>
<gene>
    <name evidence="16" type="ORF">D3Y57_05715</name>
</gene>
<comment type="subcellular location">
    <subcellularLocation>
        <location evidence="1 11">Cell outer membrane</location>
        <topology evidence="1 11">Multi-pass membrane protein</topology>
    </subcellularLocation>
</comment>
<evidence type="ECO:0000256" key="7">
    <source>
        <dbReference type="ARBA" id="ARBA00023065"/>
    </source>
</evidence>
<dbReference type="PANTHER" id="PTHR32552:SF81">
    <property type="entry name" value="TONB-DEPENDENT OUTER MEMBRANE RECEPTOR"/>
    <property type="match status" value="1"/>
</dbReference>
<keyword evidence="5 11" id="KW-0812">Transmembrane</keyword>
<evidence type="ECO:0000256" key="10">
    <source>
        <dbReference type="ARBA" id="ARBA00023237"/>
    </source>
</evidence>
<dbReference type="Pfam" id="PF07715">
    <property type="entry name" value="Plug"/>
    <property type="match status" value="1"/>
</dbReference>
<dbReference type="InterPro" id="IPR012910">
    <property type="entry name" value="Plug_dom"/>
</dbReference>
<protein>
    <submittedName>
        <fullName evidence="16">TonB-dependent receptor</fullName>
    </submittedName>
</protein>
<feature type="domain" description="TonB-dependent receptor plug" evidence="15">
    <location>
        <begin position="61"/>
        <end position="173"/>
    </location>
</feature>
<evidence type="ECO:0000256" key="8">
    <source>
        <dbReference type="ARBA" id="ARBA00023077"/>
    </source>
</evidence>
<keyword evidence="4" id="KW-0410">Iron transport</keyword>
<dbReference type="OrthoDB" id="7510666at2"/>
<organism evidence="16 17">
    <name type="scientific">Sphingomonas paeninsulae</name>
    <dbReference type="NCBI Taxonomy" id="2319844"/>
    <lineage>
        <taxon>Bacteria</taxon>
        <taxon>Pseudomonadati</taxon>
        <taxon>Pseudomonadota</taxon>
        <taxon>Alphaproteobacteria</taxon>
        <taxon>Sphingomonadales</taxon>
        <taxon>Sphingomonadaceae</taxon>
        <taxon>Sphingomonas</taxon>
    </lineage>
</organism>
<evidence type="ECO:0000256" key="13">
    <source>
        <dbReference type="SAM" id="SignalP"/>
    </source>
</evidence>
<evidence type="ECO:0000256" key="2">
    <source>
        <dbReference type="ARBA" id="ARBA00022448"/>
    </source>
</evidence>
<dbReference type="InterPro" id="IPR000531">
    <property type="entry name" value="Beta-barrel_TonB"/>
</dbReference>
<proteinExistence type="inferred from homology"/>
<accession>A0A494TER3</accession>
<keyword evidence="9 11" id="KW-0472">Membrane</keyword>
<keyword evidence="13" id="KW-0732">Signal</keyword>
<keyword evidence="10 11" id="KW-0998">Cell outer membrane</keyword>
<dbReference type="Proteomes" id="UP000276254">
    <property type="component" value="Chromosome"/>
</dbReference>
<dbReference type="KEGG" id="spha:D3Y57_05715"/>
<evidence type="ECO:0000256" key="11">
    <source>
        <dbReference type="PROSITE-ProRule" id="PRU01360"/>
    </source>
</evidence>
<dbReference type="PROSITE" id="PS52016">
    <property type="entry name" value="TONB_DEPENDENT_REC_3"/>
    <property type="match status" value="1"/>
</dbReference>
<keyword evidence="6" id="KW-0408">Iron</keyword>
<reference evidence="16 17" key="1">
    <citation type="submission" date="2018-09" db="EMBL/GenBank/DDBJ databases">
        <title>Sphingomonas peninsula sp. nov., isolated from fildes peninsula, Antarctic soil.</title>
        <authorList>
            <person name="Yingchao G."/>
        </authorList>
    </citation>
    <scope>NUCLEOTIDE SEQUENCE [LARGE SCALE GENOMIC DNA]</scope>
    <source>
        <strain evidence="16 17">YZ-8</strain>
    </source>
</reference>
<dbReference type="AlphaFoldDB" id="A0A494TER3"/>
<dbReference type="InterPro" id="IPR039426">
    <property type="entry name" value="TonB-dep_rcpt-like"/>
</dbReference>
<dbReference type="EMBL" id="CP032829">
    <property type="protein sequence ID" value="AYJ87780.1"/>
    <property type="molecule type" value="Genomic_DNA"/>
</dbReference>
<name>A0A494TER3_SPHPE</name>
<evidence type="ECO:0000259" key="14">
    <source>
        <dbReference type="Pfam" id="PF00593"/>
    </source>
</evidence>